<evidence type="ECO:0000259" key="5">
    <source>
        <dbReference type="PROSITE" id="PS51077"/>
    </source>
</evidence>
<sequence length="287" mass="31037">MSHSDPDESTDAGGARGNGTPDGSLDKMLSILNLFTEDNSAITQEDIVAHIGCSRATAYRYLKSLSTAGLISPVHGGAYVVGSRIIELDRLLRLRDPILLAARDVMATLAREQKVNVMLCAYYGDKVMCADTEWPDTSYTSSYERGKPMPMFLGATAKAILAHLTPYQQRNLMLWHPAEIRAAGLGDNWDEFRANMRRVRKEGVVVSHGEIDKGLIGVGAPIFSAEQKVLGSLVAIVPAKGRAASATALERLRGAVQQAAQALTDKLRAGQRDAPPARASRPRRIEG</sequence>
<dbReference type="RefSeq" id="WP_244917755.1">
    <property type="nucleotide sequence ID" value="NZ_QQAV01000005.1"/>
</dbReference>
<keyword evidence="2" id="KW-0238">DNA-binding</keyword>
<evidence type="ECO:0000256" key="3">
    <source>
        <dbReference type="ARBA" id="ARBA00023163"/>
    </source>
</evidence>
<accession>A0A370FIZ9</accession>
<keyword evidence="3" id="KW-0804">Transcription</keyword>
<dbReference type="SUPFAM" id="SSF55781">
    <property type="entry name" value="GAF domain-like"/>
    <property type="match status" value="1"/>
</dbReference>
<dbReference type="Pfam" id="PF09339">
    <property type="entry name" value="HTH_IclR"/>
    <property type="match status" value="1"/>
</dbReference>
<reference evidence="7 8" key="1">
    <citation type="submission" date="2018-07" db="EMBL/GenBank/DDBJ databases">
        <title>Genomic Encyclopedia of Type Strains, Phase IV (KMG-IV): sequencing the most valuable type-strain genomes for metagenomic binning, comparative biology and taxonomic classification.</title>
        <authorList>
            <person name="Goeker M."/>
        </authorList>
    </citation>
    <scope>NUCLEOTIDE SEQUENCE [LARGE SCALE GENOMIC DNA]</scope>
    <source>
        <strain evidence="7 8">DSM 21352</strain>
    </source>
</reference>
<evidence type="ECO:0000313" key="8">
    <source>
        <dbReference type="Proteomes" id="UP000255265"/>
    </source>
</evidence>
<feature type="domain" description="IclR-ED" evidence="6">
    <location>
        <begin position="84"/>
        <end position="269"/>
    </location>
</feature>
<dbReference type="Gene3D" id="1.10.10.10">
    <property type="entry name" value="Winged helix-like DNA-binding domain superfamily/Winged helix DNA-binding domain"/>
    <property type="match status" value="1"/>
</dbReference>
<dbReference type="Proteomes" id="UP000255265">
    <property type="component" value="Unassembled WGS sequence"/>
</dbReference>
<dbReference type="AlphaFoldDB" id="A0A370FIZ9"/>
<evidence type="ECO:0000256" key="4">
    <source>
        <dbReference type="SAM" id="MobiDB-lite"/>
    </source>
</evidence>
<dbReference type="EMBL" id="QQAV01000005">
    <property type="protein sequence ID" value="RDI24197.1"/>
    <property type="molecule type" value="Genomic_DNA"/>
</dbReference>
<dbReference type="InterPro" id="IPR036388">
    <property type="entry name" value="WH-like_DNA-bd_sf"/>
</dbReference>
<dbReference type="GO" id="GO:0003700">
    <property type="term" value="F:DNA-binding transcription factor activity"/>
    <property type="evidence" value="ECO:0007669"/>
    <property type="project" value="TreeGrafter"/>
</dbReference>
<protein>
    <submittedName>
        <fullName evidence="7">IclR family transcriptional regulator</fullName>
    </submittedName>
</protein>
<evidence type="ECO:0000256" key="2">
    <source>
        <dbReference type="ARBA" id="ARBA00023125"/>
    </source>
</evidence>
<keyword evidence="8" id="KW-1185">Reference proteome</keyword>
<gene>
    <name evidence="7" type="ORF">DFR41_105112</name>
</gene>
<feature type="region of interest" description="Disordered" evidence="4">
    <location>
        <begin position="265"/>
        <end position="287"/>
    </location>
</feature>
<name>A0A370FIZ9_9BURK</name>
<dbReference type="PROSITE" id="PS51078">
    <property type="entry name" value="ICLR_ED"/>
    <property type="match status" value="1"/>
</dbReference>
<dbReference type="Gene3D" id="3.30.450.40">
    <property type="match status" value="1"/>
</dbReference>
<organism evidence="7 8">
    <name type="scientific">Pseudacidovorax intermedius</name>
    <dbReference type="NCBI Taxonomy" id="433924"/>
    <lineage>
        <taxon>Bacteria</taxon>
        <taxon>Pseudomonadati</taxon>
        <taxon>Pseudomonadota</taxon>
        <taxon>Betaproteobacteria</taxon>
        <taxon>Burkholderiales</taxon>
        <taxon>Comamonadaceae</taxon>
        <taxon>Pseudacidovorax</taxon>
    </lineage>
</organism>
<evidence type="ECO:0000313" key="7">
    <source>
        <dbReference type="EMBL" id="RDI24197.1"/>
    </source>
</evidence>
<comment type="caution">
    <text evidence="7">The sequence shown here is derived from an EMBL/GenBank/DDBJ whole genome shotgun (WGS) entry which is preliminary data.</text>
</comment>
<evidence type="ECO:0000259" key="6">
    <source>
        <dbReference type="PROSITE" id="PS51078"/>
    </source>
</evidence>
<dbReference type="PANTHER" id="PTHR30136:SF24">
    <property type="entry name" value="HTH-TYPE TRANSCRIPTIONAL REPRESSOR ALLR"/>
    <property type="match status" value="1"/>
</dbReference>
<evidence type="ECO:0000256" key="1">
    <source>
        <dbReference type="ARBA" id="ARBA00023015"/>
    </source>
</evidence>
<dbReference type="GO" id="GO:0003677">
    <property type="term" value="F:DNA binding"/>
    <property type="evidence" value="ECO:0007669"/>
    <property type="project" value="UniProtKB-KW"/>
</dbReference>
<keyword evidence="1" id="KW-0805">Transcription regulation</keyword>
<dbReference type="InterPro" id="IPR014757">
    <property type="entry name" value="Tscrpt_reg_IclR_C"/>
</dbReference>
<dbReference type="InterPro" id="IPR005471">
    <property type="entry name" value="Tscrpt_reg_IclR_N"/>
</dbReference>
<dbReference type="PROSITE" id="PS51077">
    <property type="entry name" value="HTH_ICLR"/>
    <property type="match status" value="1"/>
</dbReference>
<dbReference type="InterPro" id="IPR050707">
    <property type="entry name" value="HTH_MetabolicPath_Reg"/>
</dbReference>
<feature type="domain" description="HTH iclR-type" evidence="5">
    <location>
        <begin position="22"/>
        <end position="83"/>
    </location>
</feature>
<dbReference type="PANTHER" id="PTHR30136">
    <property type="entry name" value="HELIX-TURN-HELIX TRANSCRIPTIONAL REGULATOR, ICLR FAMILY"/>
    <property type="match status" value="1"/>
</dbReference>
<dbReference type="InterPro" id="IPR036390">
    <property type="entry name" value="WH_DNA-bd_sf"/>
</dbReference>
<dbReference type="Pfam" id="PF01614">
    <property type="entry name" value="IclR_C"/>
    <property type="match status" value="1"/>
</dbReference>
<feature type="region of interest" description="Disordered" evidence="4">
    <location>
        <begin position="1"/>
        <end position="22"/>
    </location>
</feature>
<dbReference type="GO" id="GO:0045892">
    <property type="term" value="P:negative regulation of DNA-templated transcription"/>
    <property type="evidence" value="ECO:0007669"/>
    <property type="project" value="TreeGrafter"/>
</dbReference>
<dbReference type="SMART" id="SM00346">
    <property type="entry name" value="HTH_ICLR"/>
    <property type="match status" value="1"/>
</dbReference>
<dbReference type="SUPFAM" id="SSF46785">
    <property type="entry name" value="Winged helix' DNA-binding domain"/>
    <property type="match status" value="1"/>
</dbReference>
<dbReference type="InterPro" id="IPR029016">
    <property type="entry name" value="GAF-like_dom_sf"/>
</dbReference>
<proteinExistence type="predicted"/>